<dbReference type="InterPro" id="IPR035892">
    <property type="entry name" value="C2_domain_sf"/>
</dbReference>
<dbReference type="EMBL" id="OU895878">
    <property type="protein sequence ID" value="CAG9804657.1"/>
    <property type="molecule type" value="Genomic_DNA"/>
</dbReference>
<evidence type="ECO:0000313" key="2">
    <source>
        <dbReference type="EMBL" id="CAG9804657.1"/>
    </source>
</evidence>
<dbReference type="Gene3D" id="2.60.40.150">
    <property type="entry name" value="C2 domain"/>
    <property type="match status" value="1"/>
</dbReference>
<organism evidence="2 3">
    <name type="scientific">Chironomus riparius</name>
    <dbReference type="NCBI Taxonomy" id="315576"/>
    <lineage>
        <taxon>Eukaryota</taxon>
        <taxon>Metazoa</taxon>
        <taxon>Ecdysozoa</taxon>
        <taxon>Arthropoda</taxon>
        <taxon>Hexapoda</taxon>
        <taxon>Insecta</taxon>
        <taxon>Pterygota</taxon>
        <taxon>Neoptera</taxon>
        <taxon>Endopterygota</taxon>
        <taxon>Diptera</taxon>
        <taxon>Nematocera</taxon>
        <taxon>Chironomoidea</taxon>
        <taxon>Chironomidae</taxon>
        <taxon>Chironominae</taxon>
        <taxon>Chironomus</taxon>
    </lineage>
</organism>
<name>A0A9N9RXG8_9DIPT</name>
<dbReference type="OrthoDB" id="8251120at2759"/>
<accession>A0A9N9RXG8</accession>
<reference evidence="2" key="1">
    <citation type="submission" date="2022-01" db="EMBL/GenBank/DDBJ databases">
        <authorList>
            <person name="King R."/>
        </authorList>
    </citation>
    <scope>NUCLEOTIDE SEQUENCE</scope>
</reference>
<feature type="domain" description="C2" evidence="1">
    <location>
        <begin position="55"/>
        <end position="116"/>
    </location>
</feature>
<reference evidence="2" key="2">
    <citation type="submission" date="2022-10" db="EMBL/GenBank/DDBJ databases">
        <authorList>
            <consortium name="ENA_rothamsted_submissions"/>
            <consortium name="culmorum"/>
            <person name="King R."/>
        </authorList>
    </citation>
    <scope>NUCLEOTIDE SEQUENCE</scope>
</reference>
<protein>
    <recommendedName>
        <fullName evidence="1">C2 domain-containing protein</fullName>
    </recommendedName>
</protein>
<dbReference type="InterPro" id="IPR000008">
    <property type="entry name" value="C2_dom"/>
</dbReference>
<sequence length="464" mass="52421">MNKLKAITRSVSFNQRSDGMHSIKHNRHEKDKVEPVVGFKVTLHESASDNTCVPELEVNLIGARHLPSNFGLKTVEGYMIKVKLFPGTSKFDSSIQTSSWPKFNESFRFPMASSLKSSMKNKYRDFQDINGNETLPQKLFKGTFVVFTVIALLELPDGTYTGIKGTYKSLKRQGSIMLRDRVNILNTSLNLTSAKNSSETKNASKLTTSETQRNIGSVTFFLDPKVFEENAKSRSFFTNEMWLPIKDITVPSNAKLSVSSSPKGQVEIILELCDSTIDVGSKADVNEVSKYDKNLNPFECGDNTSSTTKHRFSLSDVKKFPNVKKLMKPKREKSNNSLCLKITTSKMRCSIKVKEEFENDAAQIYLKTTVFEHEILSETWKSELFLPTLSARWNQVESTIIIPLNNEDSLEHVSIKTTVATKTKLGKKIVLGTVYIRPDLADLEQWATMLSSRNTPIPMWYSFE</sequence>
<evidence type="ECO:0000259" key="1">
    <source>
        <dbReference type="Pfam" id="PF00168"/>
    </source>
</evidence>
<proteinExistence type="predicted"/>
<keyword evidence="3" id="KW-1185">Reference proteome</keyword>
<dbReference type="CDD" id="cd00030">
    <property type="entry name" value="C2"/>
    <property type="match status" value="1"/>
</dbReference>
<dbReference type="AlphaFoldDB" id="A0A9N9RXG8"/>
<dbReference type="Proteomes" id="UP001153620">
    <property type="component" value="Chromosome 2"/>
</dbReference>
<dbReference type="Pfam" id="PF00168">
    <property type="entry name" value="C2"/>
    <property type="match status" value="1"/>
</dbReference>
<evidence type="ECO:0000313" key="3">
    <source>
        <dbReference type="Proteomes" id="UP001153620"/>
    </source>
</evidence>
<gene>
    <name evidence="2" type="ORF">CHIRRI_LOCUS7539</name>
</gene>